<keyword evidence="1" id="KW-0653">Protein transport</keyword>
<comment type="subcellular location">
    <subcellularLocation>
        <location evidence="1">Mitochondrion inner membrane</location>
        <topology evidence="1">Peripheral membrane protein</topology>
        <orientation evidence="1">Intermembrane side</orientation>
    </subcellularLocation>
</comment>
<accession>A0AAP0C4T4</accession>
<dbReference type="EMBL" id="JBCNJP010012064">
    <property type="protein sequence ID" value="KAK9048483.1"/>
    <property type="molecule type" value="Genomic_DNA"/>
</dbReference>
<gene>
    <name evidence="3" type="ORF">SSX86_032553</name>
</gene>
<dbReference type="Pfam" id="PF02953">
    <property type="entry name" value="zf-Tim10_DDP"/>
    <property type="match status" value="1"/>
</dbReference>
<evidence type="ECO:0000256" key="1">
    <source>
        <dbReference type="RuleBase" id="RU367043"/>
    </source>
</evidence>
<dbReference type="SUPFAM" id="SSF144122">
    <property type="entry name" value="Tim10-like"/>
    <property type="match status" value="1"/>
</dbReference>
<dbReference type="AlphaFoldDB" id="A0AAP0C4T4"/>
<keyword evidence="1" id="KW-0143">Chaperone</keyword>
<evidence type="ECO:0000259" key="2">
    <source>
        <dbReference type="Pfam" id="PF02953"/>
    </source>
</evidence>
<keyword evidence="1" id="KW-0811">Translocation</keyword>
<proteinExistence type="inferred from homology"/>
<sequence length="79" mass="8936">MFRCKTLDKQEETCVKRCAEKFLKHFNAGSSVSNNKGMVEHLQRYGIIQSKKVAEIMETVDTKLLVPDGSPAYDTIPCK</sequence>
<organism evidence="3 4">
    <name type="scientific">Deinandra increscens subsp. villosa</name>
    <dbReference type="NCBI Taxonomy" id="3103831"/>
    <lineage>
        <taxon>Eukaryota</taxon>
        <taxon>Viridiplantae</taxon>
        <taxon>Streptophyta</taxon>
        <taxon>Embryophyta</taxon>
        <taxon>Tracheophyta</taxon>
        <taxon>Spermatophyta</taxon>
        <taxon>Magnoliopsida</taxon>
        <taxon>eudicotyledons</taxon>
        <taxon>Gunneridae</taxon>
        <taxon>Pentapetalae</taxon>
        <taxon>asterids</taxon>
        <taxon>campanulids</taxon>
        <taxon>Asterales</taxon>
        <taxon>Asteraceae</taxon>
        <taxon>Asteroideae</taxon>
        <taxon>Heliantheae alliance</taxon>
        <taxon>Madieae</taxon>
        <taxon>Madiinae</taxon>
        <taxon>Deinandra</taxon>
    </lineage>
</organism>
<dbReference type="GO" id="GO:0005743">
    <property type="term" value="C:mitochondrial inner membrane"/>
    <property type="evidence" value="ECO:0007669"/>
    <property type="project" value="UniProtKB-SubCell"/>
</dbReference>
<evidence type="ECO:0000313" key="3">
    <source>
        <dbReference type="EMBL" id="KAK9048483.1"/>
    </source>
</evidence>
<dbReference type="Pfam" id="PF01135">
    <property type="entry name" value="PCMT"/>
    <property type="match status" value="1"/>
</dbReference>
<comment type="caution">
    <text evidence="3">The sequence shown here is derived from an EMBL/GenBank/DDBJ whole genome shotgun (WGS) entry which is preliminary data.</text>
</comment>
<keyword evidence="1" id="KW-0496">Mitochondrion</keyword>
<keyword evidence="1" id="KW-1015">Disulfide bond</keyword>
<comment type="function">
    <text evidence="1">Mitochondrial intermembrane chaperone that participates in the import and insertion of some multi-pass transmembrane proteins into the mitochondrial inner membrane. Also required for the transfer of beta-barrel precursors from the TOM complex to the sorting and assembly machinery (SAM complex) of the outer membrane. Acts as a chaperone-like protein that protects the hydrophobic precursors from aggregation and guide them through the mitochondrial intermembrane space.</text>
</comment>
<comment type="similarity">
    <text evidence="1">Belongs to the small Tim family.</text>
</comment>
<dbReference type="GO" id="GO:0015031">
    <property type="term" value="P:protein transport"/>
    <property type="evidence" value="ECO:0007669"/>
    <property type="project" value="UniProtKB-KW"/>
</dbReference>
<dbReference type="InterPro" id="IPR004217">
    <property type="entry name" value="Tim10-like"/>
</dbReference>
<protein>
    <recommendedName>
        <fullName evidence="1">Mitochondrial import inner membrane translocase subunit</fullName>
    </recommendedName>
</protein>
<evidence type="ECO:0000313" key="4">
    <source>
        <dbReference type="Proteomes" id="UP001408789"/>
    </source>
</evidence>
<keyword evidence="4" id="KW-1185">Reference proteome</keyword>
<keyword evidence="1" id="KW-0999">Mitochondrion inner membrane</keyword>
<dbReference type="Proteomes" id="UP001408789">
    <property type="component" value="Unassembled WGS sequence"/>
</dbReference>
<feature type="domain" description="Tim10-like" evidence="2">
    <location>
        <begin position="4"/>
        <end position="28"/>
    </location>
</feature>
<keyword evidence="1" id="KW-0813">Transport</keyword>
<dbReference type="Gene3D" id="1.10.287.810">
    <property type="entry name" value="Mitochondrial import inner membrane translocase subunit tim13 like domains"/>
    <property type="match status" value="1"/>
</dbReference>
<name>A0AAP0C4T4_9ASTR</name>
<keyword evidence="1" id="KW-0472">Membrane</keyword>
<dbReference type="InterPro" id="IPR035427">
    <property type="entry name" value="Tim10-like_dom_sf"/>
</dbReference>
<comment type="subunit">
    <text evidence="1">Heterohexamer.</text>
</comment>
<reference evidence="3 4" key="1">
    <citation type="submission" date="2024-04" db="EMBL/GenBank/DDBJ databases">
        <title>The reference genome of an endangered Asteraceae, Deinandra increscens subsp. villosa, native to the Central Coast of California.</title>
        <authorList>
            <person name="Guilliams M."/>
            <person name="Hasenstab-Lehman K."/>
            <person name="Meyer R."/>
            <person name="Mcevoy S."/>
        </authorList>
    </citation>
    <scope>NUCLEOTIDE SEQUENCE [LARGE SCALE GENOMIC DNA]</scope>
    <source>
        <tissue evidence="3">Leaf</tissue>
    </source>
</reference>
<comment type="domain">
    <text evidence="1">The twin CX3C motif contains 4 conserved Cys residues that form 2 disulfide bonds in the mitochondrial intermembrane space.</text>
</comment>